<organism evidence="1 2">
    <name type="scientific">Vitis vinifera</name>
    <name type="common">Grape</name>
    <dbReference type="NCBI Taxonomy" id="29760"/>
    <lineage>
        <taxon>Eukaryota</taxon>
        <taxon>Viridiplantae</taxon>
        <taxon>Streptophyta</taxon>
        <taxon>Embryophyta</taxon>
        <taxon>Tracheophyta</taxon>
        <taxon>Spermatophyta</taxon>
        <taxon>Magnoliopsida</taxon>
        <taxon>eudicotyledons</taxon>
        <taxon>Gunneridae</taxon>
        <taxon>Pentapetalae</taxon>
        <taxon>rosids</taxon>
        <taxon>Vitales</taxon>
        <taxon>Vitaceae</taxon>
        <taxon>Viteae</taxon>
        <taxon>Vitis</taxon>
    </lineage>
</organism>
<sequence length="75" mass="8361">MPTETIKLFDSAEEKMKAKTEVQSPSFQGIHCNKEGNGLCWNSSDEQEGISELLLQLYFIHFSLGLETVGEILAV</sequence>
<name>A0A438DVA5_VITVI</name>
<accession>A0A438DVA5</accession>
<evidence type="ECO:0000313" key="2">
    <source>
        <dbReference type="Proteomes" id="UP000288805"/>
    </source>
</evidence>
<proteinExistence type="predicted"/>
<dbReference type="EMBL" id="QGNW01001483">
    <property type="protein sequence ID" value="RVW39435.1"/>
    <property type="molecule type" value="Genomic_DNA"/>
</dbReference>
<protein>
    <submittedName>
        <fullName evidence="1">Uncharacterized protein</fullName>
    </submittedName>
</protein>
<evidence type="ECO:0000313" key="1">
    <source>
        <dbReference type="EMBL" id="RVW39435.1"/>
    </source>
</evidence>
<dbReference type="Proteomes" id="UP000288805">
    <property type="component" value="Unassembled WGS sequence"/>
</dbReference>
<reference evidence="1 2" key="1">
    <citation type="journal article" date="2018" name="PLoS Genet.">
        <title>Population sequencing reveals clonal diversity and ancestral inbreeding in the grapevine cultivar Chardonnay.</title>
        <authorList>
            <person name="Roach M.J."/>
            <person name="Johnson D.L."/>
            <person name="Bohlmann J."/>
            <person name="van Vuuren H.J."/>
            <person name="Jones S.J."/>
            <person name="Pretorius I.S."/>
            <person name="Schmidt S.A."/>
            <person name="Borneman A.R."/>
        </authorList>
    </citation>
    <scope>NUCLEOTIDE SEQUENCE [LARGE SCALE GENOMIC DNA]</scope>
    <source>
        <strain evidence="2">cv. Chardonnay</strain>
        <tissue evidence="1">Leaf</tissue>
    </source>
</reference>
<comment type="caution">
    <text evidence="1">The sequence shown here is derived from an EMBL/GenBank/DDBJ whole genome shotgun (WGS) entry which is preliminary data.</text>
</comment>
<dbReference type="AlphaFoldDB" id="A0A438DVA5"/>
<gene>
    <name evidence="1" type="ORF">CK203_106562</name>
</gene>